<protein>
    <submittedName>
        <fullName evidence="5">Alpha/beta hydrolase</fullName>
    </submittedName>
</protein>
<dbReference type="EMBL" id="JBHTCS010000030">
    <property type="protein sequence ID" value="MFC7451392.1"/>
    <property type="molecule type" value="Genomic_DNA"/>
</dbReference>
<organism evidence="5 6">
    <name type="scientific">Rhodococcus daqingensis</name>
    <dbReference type="NCBI Taxonomy" id="2479363"/>
    <lineage>
        <taxon>Bacteria</taxon>
        <taxon>Bacillati</taxon>
        <taxon>Actinomycetota</taxon>
        <taxon>Actinomycetes</taxon>
        <taxon>Mycobacteriales</taxon>
        <taxon>Nocardiaceae</taxon>
        <taxon>Rhodococcus</taxon>
    </lineage>
</organism>
<comment type="similarity">
    <text evidence="1">Belongs to the 'GDXG' lipolytic enzyme family.</text>
</comment>
<evidence type="ECO:0000313" key="6">
    <source>
        <dbReference type="Proteomes" id="UP001596484"/>
    </source>
</evidence>
<gene>
    <name evidence="5" type="ORF">ACFQS9_26190</name>
</gene>
<dbReference type="GO" id="GO:0016787">
    <property type="term" value="F:hydrolase activity"/>
    <property type="evidence" value="ECO:0007669"/>
    <property type="project" value="UniProtKB-KW"/>
</dbReference>
<dbReference type="SUPFAM" id="SSF53474">
    <property type="entry name" value="alpha/beta-Hydrolases"/>
    <property type="match status" value="1"/>
</dbReference>
<feature type="domain" description="Alpha/beta hydrolase fold-3" evidence="4">
    <location>
        <begin position="114"/>
        <end position="320"/>
    </location>
</feature>
<feature type="compositionally biased region" description="Polar residues" evidence="3">
    <location>
        <begin position="352"/>
        <end position="364"/>
    </location>
</feature>
<dbReference type="InterPro" id="IPR029058">
    <property type="entry name" value="AB_hydrolase_fold"/>
</dbReference>
<proteinExistence type="inferred from homology"/>
<dbReference type="InterPro" id="IPR050300">
    <property type="entry name" value="GDXG_lipolytic_enzyme"/>
</dbReference>
<feature type="region of interest" description="Disordered" evidence="3">
    <location>
        <begin position="344"/>
        <end position="364"/>
    </location>
</feature>
<dbReference type="PANTHER" id="PTHR48081">
    <property type="entry name" value="AB HYDROLASE SUPERFAMILY PROTEIN C4A8.06C"/>
    <property type="match status" value="1"/>
</dbReference>
<dbReference type="PROSITE" id="PS01173">
    <property type="entry name" value="LIPASE_GDXG_HIS"/>
    <property type="match status" value="1"/>
</dbReference>
<name>A0ABW2S5G1_9NOCA</name>
<evidence type="ECO:0000256" key="1">
    <source>
        <dbReference type="ARBA" id="ARBA00010515"/>
    </source>
</evidence>
<sequence length="364" mass="38086">MTRAIDSAKRHTLRALLSIPSGVIRRIAGRPVEIEGNVLDAEMQLILALRAVEGAPIEERPIPNGRRALLAGSKAVGGDLPIGAVTDLDIDGPGGPLRLRFYTPRGLTSASPALFYIHGGGWIYGDLDSHDAVCRFLAERAGVRVVAVDYRLAPEAPFPAAVHDVEAAYSFVTANAAGLGIDPDRIAVGGDSAGGNLAAVLAQRATRGGVGVPPVFQLLIYPAVDFAVKRASRTTFGSGFILTTRFMDLAEESYVPAGADRTDPLLSPIYGDLTGLPPAYVVTAGFDPLRDEGDAYAEKLREAGVEVQHVVEPGLIHSFANMVGVGKSGPEAMGRAATALRRALSPAVSAPPAQTASRRLTPTS</sequence>
<evidence type="ECO:0000259" key="4">
    <source>
        <dbReference type="Pfam" id="PF07859"/>
    </source>
</evidence>
<evidence type="ECO:0000256" key="3">
    <source>
        <dbReference type="SAM" id="MobiDB-lite"/>
    </source>
</evidence>
<evidence type="ECO:0000313" key="5">
    <source>
        <dbReference type="EMBL" id="MFC7451392.1"/>
    </source>
</evidence>
<comment type="caution">
    <text evidence="5">The sequence shown here is derived from an EMBL/GenBank/DDBJ whole genome shotgun (WGS) entry which is preliminary data.</text>
</comment>
<dbReference type="RefSeq" id="WP_378409453.1">
    <property type="nucleotide sequence ID" value="NZ_JBHTCS010000030.1"/>
</dbReference>
<accession>A0ABW2S5G1</accession>
<dbReference type="Proteomes" id="UP001596484">
    <property type="component" value="Unassembled WGS sequence"/>
</dbReference>
<dbReference type="InterPro" id="IPR002168">
    <property type="entry name" value="Lipase_GDXG_HIS_AS"/>
</dbReference>
<evidence type="ECO:0000256" key="2">
    <source>
        <dbReference type="ARBA" id="ARBA00022801"/>
    </source>
</evidence>
<reference evidence="6" key="1">
    <citation type="journal article" date="2019" name="Int. J. Syst. Evol. Microbiol.">
        <title>The Global Catalogue of Microorganisms (GCM) 10K type strain sequencing project: providing services to taxonomists for standard genome sequencing and annotation.</title>
        <authorList>
            <consortium name="The Broad Institute Genomics Platform"/>
            <consortium name="The Broad Institute Genome Sequencing Center for Infectious Disease"/>
            <person name="Wu L."/>
            <person name="Ma J."/>
        </authorList>
    </citation>
    <scope>NUCLEOTIDE SEQUENCE [LARGE SCALE GENOMIC DNA]</scope>
    <source>
        <strain evidence="6">ICMP 19430</strain>
    </source>
</reference>
<dbReference type="PANTHER" id="PTHR48081:SF8">
    <property type="entry name" value="ALPHA_BETA HYDROLASE FOLD-3 DOMAIN-CONTAINING PROTEIN-RELATED"/>
    <property type="match status" value="1"/>
</dbReference>
<dbReference type="Gene3D" id="3.40.50.1820">
    <property type="entry name" value="alpha/beta hydrolase"/>
    <property type="match status" value="1"/>
</dbReference>
<dbReference type="InterPro" id="IPR013094">
    <property type="entry name" value="AB_hydrolase_3"/>
</dbReference>
<keyword evidence="6" id="KW-1185">Reference proteome</keyword>
<keyword evidence="2 5" id="KW-0378">Hydrolase</keyword>
<dbReference type="Pfam" id="PF07859">
    <property type="entry name" value="Abhydrolase_3"/>
    <property type="match status" value="1"/>
</dbReference>